<feature type="compositionally biased region" description="Polar residues" evidence="2">
    <location>
        <begin position="294"/>
        <end position="306"/>
    </location>
</feature>
<comment type="caution">
    <text evidence="3">The sequence shown here is derived from an EMBL/GenBank/DDBJ whole genome shotgun (WGS) entry which is preliminary data.</text>
</comment>
<evidence type="ECO:0000256" key="2">
    <source>
        <dbReference type="SAM" id="MobiDB-lite"/>
    </source>
</evidence>
<feature type="compositionally biased region" description="Low complexity" evidence="2">
    <location>
        <begin position="421"/>
        <end position="440"/>
    </location>
</feature>
<feature type="region of interest" description="Disordered" evidence="2">
    <location>
        <begin position="776"/>
        <end position="805"/>
    </location>
</feature>
<accession>A0ABR2I7Q7</accession>
<sequence>MSLSSDILLQPSTPQPNKSIRLNSPRLKKRLNYENSENDNFNLTERKSYDKYSIIDDRMIDKEIRQRKNCLKSLESQMLVYNEVLEQSKFEKNNIDNSLSEICAQFDLSNLDSQISYQKKNIQKNELEIEMFNNLKNLNHKIETDQSISKNDQIIKIQNQFINYIENDSVTEIDESNIQEKIDQLTRILSEFYDYVKNNNIQIDLNGSNQSLPISPRRIHKNLKIKKKEAVQKEPLQSPKQANQLTPQKPFIMRPNNSKIIYNTSLRENSCRDHQVTDEIDSHKSQKNIKFVNKNINSDTISTPPSNERKNILRHKRNQNSIDQKSVQSESPKFSIQLDNQINDTEKIPDEDEFYQKIPINLSIDITNQVSEPTTPTSPRPSPRHISKKKQTDSPVNFTNDENDILDLNQSSKILTEKNEGQQSGNTSTTSSKGGKSNTSRNPPKETTDSLMSKRAKGLLNAGNDGSSDSDPAPNPHNQGTGGHKKKNRFTLFDFLNNFGHVIVDNLEKAIGKESTRRKKPKKPNLSSIIDKEALKNSNINADELIGLDDSNDSDDSDSDTDSDTDSDYNYGYGDSDELDSNGNPIEGSKSNSKGKSKGKGKNRDKVGGKEESHGGHHHKKGSNPNKVNELNGLTKDQEAEILKNFENGGEIPKGYAVLVGKNGEKVIVQTVYGIEDEDDAEINFVKEAIFEEEMQLKDMEEKDMIKAKYEKVNKKHRSPPEFDYEVAEDEDFSFIIRKRQIKFHRVTVERDGRKFDERQPKPIEEFEYIEVDKAEKPSKTATKSSKGKGKSASNSNETKEEFDSSQRTELVKRYIEFEYTDVESEGGTIRKAHVPIPRRIDYEWIQMKEDPTMIGKYPKQWGYRWTYGNRGKRIKVCYDKRSLVEEQTRDWKGNPTTVMKKVRMEEVIVDCDDGIKRKIKRPIQKVEFELFEVENEDGTFSIVKRPIIFTQLENGTWKRVDSEEDFFYEQVEIDGHLSIEKRHKEYELVDVECDDGKVRKVKREVQPIEYEEVIDEVTGKKKIVPRQVTYGYVIVEDENGNKIRCRREILNEDEEYEYIGSYDAEGNFTLQRQKVRYGYRYDFNGHRIRYRIPDQEIIQDEEGGSTQKEVQYETVEVELEDGRKVKVLRRKEDYEYVMVTDEKTGETKYVRQKVQYTTTTKTDENGNVITVKTKVVQDFDEVADGVDENGNVIYKKVPKEYETVTMKNDKGEVITVKRAKRYNYETVVDENGVSHQVRKEKIKPKRVRKAVKRLISFPKPLPRSKSFSYLRRYPKHPEIKGEGKGKGGVKPSTSISNLTQVIQFLKQTDDSNISKGYKFFSGLRFGKEYYRKKLLDSLAERFRKTQIDIQLINLQVDLSNAQTRTQKVQENIDFVLFEIRSKLPKLHLTKPNQITVPKPPIDGSDISIQTLISMSEMNEFHMKVKSGMLTNKMRSTLKGNSQTLADYLDKLHRDHTKAMKVVEAQQKEGDEYLATIRIYKPTPDSVAMPPETRKKLELQQNFKELDMKCKKIQKELEDAREKLVILKRQQQDKECTNEMQAGKVDTKKKVPKISLRDLKKLKSDAVKENRKVMSKLKLAEIEENNLDEKLNYIVPNYSTDEIDAITQNISQMKKTILQLKKQFRVKRKIPDEQAKHSYVLSSKEEIAEFEKRKKYISSQITNTDKKEKQLIEKINGMAKVMKKDKLRIPIDRLVTIFE</sequence>
<feature type="region of interest" description="Disordered" evidence="2">
    <location>
        <begin position="1"/>
        <end position="21"/>
    </location>
</feature>
<dbReference type="Proteomes" id="UP001470230">
    <property type="component" value="Unassembled WGS sequence"/>
</dbReference>
<feature type="region of interest" description="Disordered" evidence="2">
    <location>
        <begin position="415"/>
        <end position="486"/>
    </location>
</feature>
<feature type="compositionally biased region" description="Low complexity" evidence="2">
    <location>
        <begin position="780"/>
        <end position="797"/>
    </location>
</feature>
<feature type="region of interest" description="Disordered" evidence="2">
    <location>
        <begin position="293"/>
        <end position="334"/>
    </location>
</feature>
<gene>
    <name evidence="3" type="ORF">M9Y10_013403</name>
</gene>
<reference evidence="3 4" key="1">
    <citation type="submission" date="2024-04" db="EMBL/GenBank/DDBJ databases">
        <title>Tritrichomonas musculus Genome.</title>
        <authorList>
            <person name="Alves-Ferreira E."/>
            <person name="Grigg M."/>
            <person name="Lorenzi H."/>
            <person name="Galac M."/>
        </authorList>
    </citation>
    <scope>NUCLEOTIDE SEQUENCE [LARGE SCALE GENOMIC DNA]</scope>
    <source>
        <strain evidence="3 4">EAF2021</strain>
    </source>
</reference>
<feature type="region of interest" description="Disordered" evidence="2">
    <location>
        <begin position="545"/>
        <end position="631"/>
    </location>
</feature>
<organism evidence="3 4">
    <name type="scientific">Tritrichomonas musculus</name>
    <dbReference type="NCBI Taxonomy" id="1915356"/>
    <lineage>
        <taxon>Eukaryota</taxon>
        <taxon>Metamonada</taxon>
        <taxon>Parabasalia</taxon>
        <taxon>Tritrichomonadida</taxon>
        <taxon>Tritrichomonadidae</taxon>
        <taxon>Tritrichomonas</taxon>
    </lineage>
</organism>
<feature type="compositionally biased region" description="Polar residues" evidence="2">
    <location>
        <begin position="319"/>
        <end position="334"/>
    </location>
</feature>
<evidence type="ECO:0000256" key="1">
    <source>
        <dbReference type="SAM" id="Coils"/>
    </source>
</evidence>
<feature type="compositionally biased region" description="Basic and acidic residues" evidence="2">
    <location>
        <begin position="602"/>
        <end position="615"/>
    </location>
</feature>
<feature type="region of interest" description="Disordered" evidence="2">
    <location>
        <begin position="366"/>
        <end position="403"/>
    </location>
</feature>
<protein>
    <submittedName>
        <fullName evidence="3">Uncharacterized protein</fullName>
    </submittedName>
</protein>
<dbReference type="EMBL" id="JAPFFF010000019">
    <property type="protein sequence ID" value="KAK8858301.1"/>
    <property type="molecule type" value="Genomic_DNA"/>
</dbReference>
<keyword evidence="1" id="KW-0175">Coiled coil</keyword>
<feature type="region of interest" description="Disordered" evidence="2">
    <location>
        <begin position="230"/>
        <end position="252"/>
    </location>
</feature>
<feature type="compositionally biased region" description="Acidic residues" evidence="2">
    <location>
        <begin position="546"/>
        <end position="567"/>
    </location>
</feature>
<evidence type="ECO:0000313" key="3">
    <source>
        <dbReference type="EMBL" id="KAK8858301.1"/>
    </source>
</evidence>
<keyword evidence="4" id="KW-1185">Reference proteome</keyword>
<name>A0ABR2I7Q7_9EUKA</name>
<proteinExistence type="predicted"/>
<evidence type="ECO:0000313" key="4">
    <source>
        <dbReference type="Proteomes" id="UP001470230"/>
    </source>
</evidence>
<feature type="compositionally biased region" description="Polar residues" evidence="2">
    <location>
        <begin position="238"/>
        <end position="247"/>
    </location>
</feature>
<feature type="coiled-coil region" evidence="1">
    <location>
        <begin position="1496"/>
        <end position="1537"/>
    </location>
</feature>